<dbReference type="Gene3D" id="3.90.550.10">
    <property type="entry name" value="Spore Coat Polysaccharide Biosynthesis Protein SpsA, Chain A"/>
    <property type="match status" value="1"/>
</dbReference>
<reference evidence="4 5" key="1">
    <citation type="submission" date="2019-08" db="EMBL/GenBank/DDBJ databases">
        <title>In-depth cultivation of the pig gut microbiome towards novel bacterial diversity and tailored functional studies.</title>
        <authorList>
            <person name="Wylensek D."/>
            <person name="Hitch T.C.A."/>
            <person name="Clavel T."/>
        </authorList>
    </citation>
    <scope>NUCLEOTIDE SEQUENCE [LARGE SCALE GENOMIC DNA]</scope>
    <source>
        <strain evidence="4 5">WCA-MUC-591-APC-4B</strain>
    </source>
</reference>
<organism evidence="4 5">
    <name type="scientific">Mogibacterium kristiansenii</name>
    <dbReference type="NCBI Taxonomy" id="2606708"/>
    <lineage>
        <taxon>Bacteria</taxon>
        <taxon>Bacillati</taxon>
        <taxon>Bacillota</taxon>
        <taxon>Clostridia</taxon>
        <taxon>Peptostreptococcales</taxon>
        <taxon>Anaerovoracaceae</taxon>
        <taxon>Mogibacterium</taxon>
    </lineage>
</organism>
<dbReference type="EMBL" id="VUNA01000011">
    <property type="protein sequence ID" value="MST70960.1"/>
    <property type="molecule type" value="Genomic_DNA"/>
</dbReference>
<protein>
    <submittedName>
        <fullName evidence="4">2-C-methyl-D-erythritol 4-phosphate cytidylyltransferase</fullName>
    </submittedName>
</protein>
<dbReference type="PANTHER" id="PTHR32125">
    <property type="entry name" value="2-C-METHYL-D-ERYTHRITOL 4-PHOSPHATE CYTIDYLYLTRANSFERASE, CHLOROPLASTIC"/>
    <property type="match status" value="1"/>
</dbReference>
<keyword evidence="2 4" id="KW-0548">Nucleotidyltransferase</keyword>
<dbReference type="Pfam" id="PF01128">
    <property type="entry name" value="IspD"/>
    <property type="match status" value="1"/>
</dbReference>
<dbReference type="Proteomes" id="UP000469424">
    <property type="component" value="Unassembled WGS sequence"/>
</dbReference>
<evidence type="ECO:0000256" key="3">
    <source>
        <dbReference type="ARBA" id="ARBA00023229"/>
    </source>
</evidence>
<gene>
    <name evidence="4" type="ORF">FYJ65_06385</name>
</gene>
<keyword evidence="5" id="KW-1185">Reference proteome</keyword>
<sequence>MRTSEKEIMNKNILMLMMGGTGSRLGADCPKQFIEIDGIPIFAYILESYGRMPEIHHLMPIVHPEWREYTEYWVERLALKDCTTIVEGGEDRSFSVRNGMRRLERMSEAEDLVLIHDATHPYVDLEGVRRVIDGVRRTGAATLVQGEYDTVYRRKENGILEEVIPRREVVSGASPEAFRVGDIAKIYGDATEAELSTMTSAGAIALHFGMKMEVVEGNFLNLKITYPRDLHLLEHLIHTYFFPGAKERIQNSGNQ</sequence>
<keyword evidence="1 4" id="KW-0808">Transferase</keyword>
<dbReference type="SUPFAM" id="SSF53448">
    <property type="entry name" value="Nucleotide-diphospho-sugar transferases"/>
    <property type="match status" value="1"/>
</dbReference>
<name>A0A6N7X607_9FIRM</name>
<dbReference type="GO" id="GO:0008299">
    <property type="term" value="P:isoprenoid biosynthetic process"/>
    <property type="evidence" value="ECO:0007669"/>
    <property type="project" value="UniProtKB-KW"/>
</dbReference>
<dbReference type="AlphaFoldDB" id="A0A6N7X607"/>
<dbReference type="GO" id="GO:0050518">
    <property type="term" value="F:2-C-methyl-D-erythritol 4-phosphate cytidylyltransferase activity"/>
    <property type="evidence" value="ECO:0007669"/>
    <property type="project" value="TreeGrafter"/>
</dbReference>
<dbReference type="InterPro" id="IPR029044">
    <property type="entry name" value="Nucleotide-diphossugar_trans"/>
</dbReference>
<evidence type="ECO:0000313" key="4">
    <source>
        <dbReference type="EMBL" id="MST70960.1"/>
    </source>
</evidence>
<proteinExistence type="predicted"/>
<evidence type="ECO:0000256" key="2">
    <source>
        <dbReference type="ARBA" id="ARBA00022695"/>
    </source>
</evidence>
<accession>A0A6N7X607</accession>
<dbReference type="PANTHER" id="PTHR32125:SF4">
    <property type="entry name" value="2-C-METHYL-D-ERYTHRITOL 4-PHOSPHATE CYTIDYLYLTRANSFERASE, CHLOROPLASTIC"/>
    <property type="match status" value="1"/>
</dbReference>
<comment type="caution">
    <text evidence="4">The sequence shown here is derived from an EMBL/GenBank/DDBJ whole genome shotgun (WGS) entry which is preliminary data.</text>
</comment>
<evidence type="ECO:0000256" key="1">
    <source>
        <dbReference type="ARBA" id="ARBA00022679"/>
    </source>
</evidence>
<dbReference type="InterPro" id="IPR034683">
    <property type="entry name" value="IspD/TarI"/>
</dbReference>
<dbReference type="InterPro" id="IPR050088">
    <property type="entry name" value="IspD/TarI_cytidylyltransf_bact"/>
</dbReference>
<keyword evidence="3" id="KW-0414">Isoprene biosynthesis</keyword>
<dbReference type="CDD" id="cd02516">
    <property type="entry name" value="CDP-ME_synthetase"/>
    <property type="match status" value="1"/>
</dbReference>
<evidence type="ECO:0000313" key="5">
    <source>
        <dbReference type="Proteomes" id="UP000469424"/>
    </source>
</evidence>